<name>A0AAN8EN27_9EURO</name>
<dbReference type="EMBL" id="JAKLMC020000003">
    <property type="protein sequence ID" value="KAK5957325.1"/>
    <property type="molecule type" value="Genomic_DNA"/>
</dbReference>
<organism evidence="1 2">
    <name type="scientific">Knufia fluminis</name>
    <dbReference type="NCBI Taxonomy" id="191047"/>
    <lineage>
        <taxon>Eukaryota</taxon>
        <taxon>Fungi</taxon>
        <taxon>Dikarya</taxon>
        <taxon>Ascomycota</taxon>
        <taxon>Pezizomycotina</taxon>
        <taxon>Eurotiomycetes</taxon>
        <taxon>Chaetothyriomycetidae</taxon>
        <taxon>Chaetothyriales</taxon>
        <taxon>Trichomeriaceae</taxon>
        <taxon>Knufia</taxon>
    </lineage>
</organism>
<evidence type="ECO:0000313" key="1">
    <source>
        <dbReference type="EMBL" id="KAK5957325.1"/>
    </source>
</evidence>
<dbReference type="Proteomes" id="UP001316803">
    <property type="component" value="Unassembled WGS sequence"/>
</dbReference>
<reference evidence="1 2" key="1">
    <citation type="submission" date="2022-12" db="EMBL/GenBank/DDBJ databases">
        <title>Genomic features and morphological characterization of a novel Knufia sp. strain isolated from spacecraft assembly facility.</title>
        <authorList>
            <person name="Teixeira M."/>
            <person name="Chander A.M."/>
            <person name="Stajich J.E."/>
            <person name="Venkateswaran K."/>
        </authorList>
    </citation>
    <scope>NUCLEOTIDE SEQUENCE [LARGE SCALE GENOMIC DNA]</scope>
    <source>
        <strain evidence="1 2">FJI-L2-BK-P2</strain>
    </source>
</reference>
<protein>
    <submittedName>
        <fullName evidence="1">H(+)-transporting V0 sector ATPase subunit e</fullName>
    </submittedName>
</protein>
<proteinExistence type="predicted"/>
<dbReference type="AlphaFoldDB" id="A0AAN8EN27"/>
<comment type="caution">
    <text evidence="1">The sequence shown here is derived from an EMBL/GenBank/DDBJ whole genome shotgun (WGS) entry which is preliminary data.</text>
</comment>
<evidence type="ECO:0000313" key="2">
    <source>
        <dbReference type="Proteomes" id="UP001316803"/>
    </source>
</evidence>
<sequence>MANGWSLLVGLVVIGALSFAAYFFSPKGENQTTAAALDKMPNLCDLPVGLLRQILQHYVESDTIRMRPDQFPENGHTIVHQLYDAMRVNKLWYDILDEDMWAPDFLPPMIGPKQSRWKSRRTGYLYGTLAEHVTDKIDEHERQRIRLKEEHEAKTRPPPKEPRVTINDLPAELLRKILHEHLDFLLSRLNAQHTRPDDRCAAKGTFFDVMVVSKAWCTVVQEHLWGQQYKPKLWSVKLGKMVMVLGIANWNAGKEMVLEGWEDYGTYESNRSLHGRS</sequence>
<accession>A0AAN8EN27</accession>
<gene>
    <name evidence="1" type="primary">VMA9</name>
    <name evidence="1" type="ORF">OHC33_001698</name>
</gene>
<keyword evidence="2" id="KW-1185">Reference proteome</keyword>